<evidence type="ECO:0000256" key="4">
    <source>
        <dbReference type="ARBA" id="ARBA00023136"/>
    </source>
</evidence>
<protein>
    <submittedName>
        <fullName evidence="6">Uncharacterized protein</fullName>
    </submittedName>
</protein>
<dbReference type="AlphaFoldDB" id="A0A6V7VG69"/>
<dbReference type="GO" id="GO:0016020">
    <property type="term" value="C:membrane"/>
    <property type="evidence" value="ECO:0007669"/>
    <property type="project" value="UniProtKB-SubCell"/>
</dbReference>
<keyword evidence="2 5" id="KW-0812">Transmembrane</keyword>
<proteinExistence type="predicted"/>
<evidence type="ECO:0000256" key="2">
    <source>
        <dbReference type="ARBA" id="ARBA00022692"/>
    </source>
</evidence>
<dbReference type="InterPro" id="IPR000276">
    <property type="entry name" value="GPCR_Rhodpsn"/>
</dbReference>
<sequence length="308" mass="36292">MLTPNDPVFNYYNSTGTLYILTAKYSSIFLLSIVAFLFNSFMAYTTWKNKCFHHRCNIYIGLSSFFKLPIHFGMSYKFFILLFGINFISLRTCYFIQVFPMTSVALANQIQFYIGVDRLLSVAFPIWYKVNDHYKSMIVIFILIMIYSARTFWNQLIMAISFSDRPTMCDTLSMVQPEIKEETLITSNIYNLLTIACYITIWILMAIRKEQSSINKRLMKSLTAIILINLFGYFNVSSYIFYFSISIDWTHKLFIGRIKFVWTYKAISLGRHISVSILGWPLLLGWPFIPVYCYLHYSYIYSGYKHFL</sequence>
<feature type="transmembrane region" description="Helical" evidence="5">
    <location>
        <begin position="137"/>
        <end position="153"/>
    </location>
</feature>
<dbReference type="GO" id="GO:0004930">
    <property type="term" value="F:G protein-coupled receptor activity"/>
    <property type="evidence" value="ECO:0007669"/>
    <property type="project" value="InterPro"/>
</dbReference>
<keyword evidence="4 5" id="KW-0472">Membrane</keyword>
<feature type="transmembrane region" description="Helical" evidence="5">
    <location>
        <begin position="189"/>
        <end position="207"/>
    </location>
</feature>
<dbReference type="SMART" id="SM01381">
    <property type="entry name" value="7TM_GPCR_Srsx"/>
    <property type="match status" value="1"/>
</dbReference>
<comment type="subcellular location">
    <subcellularLocation>
        <location evidence="1">Membrane</location>
    </subcellularLocation>
</comment>
<organism evidence="6 7">
    <name type="scientific">Meloidogyne enterolobii</name>
    <name type="common">Root-knot nematode worm</name>
    <name type="synonym">Meloidogyne mayaguensis</name>
    <dbReference type="NCBI Taxonomy" id="390850"/>
    <lineage>
        <taxon>Eukaryota</taxon>
        <taxon>Metazoa</taxon>
        <taxon>Ecdysozoa</taxon>
        <taxon>Nematoda</taxon>
        <taxon>Chromadorea</taxon>
        <taxon>Rhabditida</taxon>
        <taxon>Tylenchina</taxon>
        <taxon>Tylenchomorpha</taxon>
        <taxon>Tylenchoidea</taxon>
        <taxon>Meloidogynidae</taxon>
        <taxon>Meloidogyninae</taxon>
        <taxon>Meloidogyne</taxon>
    </lineage>
</organism>
<dbReference type="PANTHER" id="PTHR23360">
    <property type="entry name" value="G-PROTEIN COUPLED RECEPTORS FAMILY 1 PROFILE DOMAIN-CONTAINING PROTEIN-RELATED"/>
    <property type="match status" value="1"/>
</dbReference>
<gene>
    <name evidence="6" type="ORF">MENT_LOCUS25601</name>
</gene>
<dbReference type="InterPro" id="IPR019424">
    <property type="entry name" value="7TM_GPCR_Srsx"/>
</dbReference>
<evidence type="ECO:0000313" key="7">
    <source>
        <dbReference type="Proteomes" id="UP000580250"/>
    </source>
</evidence>
<accession>A0A6V7VG69</accession>
<reference evidence="6 7" key="1">
    <citation type="submission" date="2020-08" db="EMBL/GenBank/DDBJ databases">
        <authorList>
            <person name="Koutsovoulos G."/>
            <person name="Danchin GJ E."/>
        </authorList>
    </citation>
    <scope>NUCLEOTIDE SEQUENCE [LARGE SCALE GENOMIC DNA]</scope>
</reference>
<feature type="transmembrane region" description="Helical" evidence="5">
    <location>
        <begin position="273"/>
        <end position="295"/>
    </location>
</feature>
<name>A0A6V7VG69_MELEN</name>
<dbReference type="SUPFAM" id="SSF81321">
    <property type="entry name" value="Family A G protein-coupled receptor-like"/>
    <property type="match status" value="1"/>
</dbReference>
<feature type="transmembrane region" description="Helical" evidence="5">
    <location>
        <begin position="219"/>
        <end position="242"/>
    </location>
</feature>
<dbReference type="EMBL" id="CAJEWN010000226">
    <property type="protein sequence ID" value="CAD2173960.1"/>
    <property type="molecule type" value="Genomic_DNA"/>
</dbReference>
<comment type="caution">
    <text evidence="6">The sequence shown here is derived from an EMBL/GenBank/DDBJ whole genome shotgun (WGS) entry which is preliminary data.</text>
</comment>
<dbReference type="InterPro" id="IPR047130">
    <property type="entry name" value="7TM_GPCR_Srsx_nematod"/>
</dbReference>
<dbReference type="OrthoDB" id="5820127at2759"/>
<evidence type="ECO:0000313" key="6">
    <source>
        <dbReference type="EMBL" id="CAD2173960.1"/>
    </source>
</evidence>
<evidence type="ECO:0000256" key="5">
    <source>
        <dbReference type="SAM" id="Phobius"/>
    </source>
</evidence>
<dbReference type="PANTHER" id="PTHR23360:SF5">
    <property type="entry name" value="G-PROTEIN COUPLED RECEPTORS FAMILY 1 PROFILE DOMAIN-CONTAINING PROTEIN"/>
    <property type="match status" value="1"/>
</dbReference>
<feature type="transmembrane region" description="Helical" evidence="5">
    <location>
        <begin position="94"/>
        <end position="116"/>
    </location>
</feature>
<dbReference type="Gene3D" id="1.20.1070.10">
    <property type="entry name" value="Rhodopsin 7-helix transmembrane proteins"/>
    <property type="match status" value="1"/>
</dbReference>
<dbReference type="Proteomes" id="UP000580250">
    <property type="component" value="Unassembled WGS sequence"/>
</dbReference>
<feature type="transmembrane region" description="Helical" evidence="5">
    <location>
        <begin position="28"/>
        <end position="47"/>
    </location>
</feature>
<evidence type="ECO:0000256" key="1">
    <source>
        <dbReference type="ARBA" id="ARBA00004370"/>
    </source>
</evidence>
<keyword evidence="3 5" id="KW-1133">Transmembrane helix</keyword>
<evidence type="ECO:0000256" key="3">
    <source>
        <dbReference type="ARBA" id="ARBA00022989"/>
    </source>
</evidence>
<feature type="transmembrane region" description="Helical" evidence="5">
    <location>
        <begin position="68"/>
        <end position="88"/>
    </location>
</feature>
<dbReference type="Pfam" id="PF10320">
    <property type="entry name" value="7TM_GPCR_Srsx"/>
    <property type="match status" value="1"/>
</dbReference>